<gene>
    <name evidence="2" type="ORF">g.12275</name>
</gene>
<accession>A0A1B6EL48</accession>
<name>A0A1B6EL48_9HEMI</name>
<feature type="compositionally biased region" description="Polar residues" evidence="1">
    <location>
        <begin position="144"/>
        <end position="153"/>
    </location>
</feature>
<feature type="non-terminal residue" evidence="2">
    <location>
        <position position="168"/>
    </location>
</feature>
<feature type="non-terminal residue" evidence="2">
    <location>
        <position position="1"/>
    </location>
</feature>
<feature type="region of interest" description="Disordered" evidence="1">
    <location>
        <begin position="36"/>
        <end position="56"/>
    </location>
</feature>
<organism evidence="2">
    <name type="scientific">Cuerna arida</name>
    <dbReference type="NCBI Taxonomy" id="1464854"/>
    <lineage>
        <taxon>Eukaryota</taxon>
        <taxon>Metazoa</taxon>
        <taxon>Ecdysozoa</taxon>
        <taxon>Arthropoda</taxon>
        <taxon>Hexapoda</taxon>
        <taxon>Insecta</taxon>
        <taxon>Pterygota</taxon>
        <taxon>Neoptera</taxon>
        <taxon>Paraneoptera</taxon>
        <taxon>Hemiptera</taxon>
        <taxon>Auchenorrhyncha</taxon>
        <taxon>Membracoidea</taxon>
        <taxon>Cicadellidae</taxon>
        <taxon>Cicadellinae</taxon>
        <taxon>Proconiini</taxon>
        <taxon>Cuerna</taxon>
    </lineage>
</organism>
<feature type="region of interest" description="Disordered" evidence="1">
    <location>
        <begin position="143"/>
        <end position="168"/>
    </location>
</feature>
<proteinExistence type="predicted"/>
<dbReference type="EMBL" id="GECZ01031167">
    <property type="protein sequence ID" value="JAS38602.1"/>
    <property type="molecule type" value="Transcribed_RNA"/>
</dbReference>
<protein>
    <submittedName>
        <fullName evidence="2">Uncharacterized protein</fullName>
    </submittedName>
</protein>
<reference evidence="2" key="1">
    <citation type="submission" date="2015-11" db="EMBL/GenBank/DDBJ databases">
        <title>De novo transcriptome assembly of four potential Pierce s Disease insect vectors from Arizona vineyards.</title>
        <authorList>
            <person name="Tassone E.E."/>
        </authorList>
    </citation>
    <scope>NUCLEOTIDE SEQUENCE</scope>
</reference>
<evidence type="ECO:0000313" key="2">
    <source>
        <dbReference type="EMBL" id="JAS38602.1"/>
    </source>
</evidence>
<sequence length="168" mass="19413">PTKLPQQSVIVDPSHRYPTSYPFNRSNVNERLTVQEENARRRKRHPDFENIKRNAQRTDHTNMYYNQGQPNQQSSVYQMSGYPNTSNGVSPNQCVSDSRALSERGAILGTATQPYQYGDILYYQAKQSILRHMLSTDRKEVAQPISNPQNPNQHPFVPNRVQQFNPPR</sequence>
<dbReference type="AlphaFoldDB" id="A0A1B6EL48"/>
<evidence type="ECO:0000256" key="1">
    <source>
        <dbReference type="SAM" id="MobiDB-lite"/>
    </source>
</evidence>
<feature type="compositionally biased region" description="Basic and acidic residues" evidence="1">
    <location>
        <begin position="46"/>
        <end position="56"/>
    </location>
</feature>